<keyword evidence="2" id="KW-1185">Reference proteome</keyword>
<proteinExistence type="predicted"/>
<dbReference type="Proteomes" id="UP000265515">
    <property type="component" value="Unassembled WGS sequence"/>
</dbReference>
<dbReference type="AlphaFoldDB" id="A0A388KSW5"/>
<reference evidence="1 2" key="1">
    <citation type="journal article" date="2018" name="Cell">
        <title>The Chara Genome: Secondary Complexity and Implications for Plant Terrestrialization.</title>
        <authorList>
            <person name="Nishiyama T."/>
            <person name="Sakayama H."/>
            <person name="Vries J.D."/>
            <person name="Buschmann H."/>
            <person name="Saint-Marcoux D."/>
            <person name="Ullrich K.K."/>
            <person name="Haas F.B."/>
            <person name="Vanderstraeten L."/>
            <person name="Becker D."/>
            <person name="Lang D."/>
            <person name="Vosolsobe S."/>
            <person name="Rombauts S."/>
            <person name="Wilhelmsson P.K.I."/>
            <person name="Janitza P."/>
            <person name="Kern R."/>
            <person name="Heyl A."/>
            <person name="Rumpler F."/>
            <person name="Villalobos L.I.A.C."/>
            <person name="Clay J.M."/>
            <person name="Skokan R."/>
            <person name="Toyoda A."/>
            <person name="Suzuki Y."/>
            <person name="Kagoshima H."/>
            <person name="Schijlen E."/>
            <person name="Tajeshwar N."/>
            <person name="Catarino B."/>
            <person name="Hetherington A.J."/>
            <person name="Saltykova A."/>
            <person name="Bonnot C."/>
            <person name="Breuninger H."/>
            <person name="Symeonidi A."/>
            <person name="Radhakrishnan G.V."/>
            <person name="Van Nieuwerburgh F."/>
            <person name="Deforce D."/>
            <person name="Chang C."/>
            <person name="Karol K.G."/>
            <person name="Hedrich R."/>
            <person name="Ulvskov P."/>
            <person name="Glockner G."/>
            <person name="Delwiche C.F."/>
            <person name="Petrasek J."/>
            <person name="Van de Peer Y."/>
            <person name="Friml J."/>
            <person name="Beilby M."/>
            <person name="Dolan L."/>
            <person name="Kohara Y."/>
            <person name="Sugano S."/>
            <person name="Fujiyama A."/>
            <person name="Delaux P.-M."/>
            <person name="Quint M."/>
            <person name="TheiBen G."/>
            <person name="Hagemann M."/>
            <person name="Harholt J."/>
            <person name="Dunand C."/>
            <person name="Zachgo S."/>
            <person name="Langdale J."/>
            <person name="Maumus F."/>
            <person name="Straeten D.V.D."/>
            <person name="Gould S.B."/>
            <person name="Rensing S.A."/>
        </authorList>
    </citation>
    <scope>NUCLEOTIDE SEQUENCE [LARGE SCALE GENOMIC DNA]</scope>
    <source>
        <strain evidence="1 2">S276</strain>
    </source>
</reference>
<gene>
    <name evidence="1" type="ORF">CBR_g12872</name>
</gene>
<organism evidence="1 2">
    <name type="scientific">Chara braunii</name>
    <name type="common">Braun's stonewort</name>
    <dbReference type="NCBI Taxonomy" id="69332"/>
    <lineage>
        <taxon>Eukaryota</taxon>
        <taxon>Viridiplantae</taxon>
        <taxon>Streptophyta</taxon>
        <taxon>Charophyceae</taxon>
        <taxon>Charales</taxon>
        <taxon>Characeae</taxon>
        <taxon>Chara</taxon>
    </lineage>
</organism>
<name>A0A388KSW5_CHABU</name>
<dbReference type="EMBL" id="BFEA01000178">
    <property type="protein sequence ID" value="GBG73154.1"/>
    <property type="molecule type" value="Genomic_DNA"/>
</dbReference>
<comment type="caution">
    <text evidence="1">The sequence shown here is derived from an EMBL/GenBank/DDBJ whole genome shotgun (WGS) entry which is preliminary data.</text>
</comment>
<evidence type="ECO:0000313" key="1">
    <source>
        <dbReference type="EMBL" id="GBG73154.1"/>
    </source>
</evidence>
<dbReference type="Gramene" id="GBG73154">
    <property type="protein sequence ID" value="GBG73154"/>
    <property type="gene ID" value="CBR_g12872"/>
</dbReference>
<protein>
    <submittedName>
        <fullName evidence="1">Uncharacterized protein</fullName>
    </submittedName>
</protein>
<evidence type="ECO:0000313" key="2">
    <source>
        <dbReference type="Proteomes" id="UP000265515"/>
    </source>
</evidence>
<accession>A0A388KSW5</accession>
<sequence length="95" mass="10880">MYVGILALQSNKNPYIETRNLSDIRAPFRVIEMNFFLMYFSLRSLCLVRKLCRCALCGSCAVVPCAEVVPSPVRIHLYHIHCHSKPEFVSSWECG</sequence>